<dbReference type="AlphaFoldDB" id="A0ABC8L294"/>
<sequence length="532" mass="62124">MLQMEEAKAEVEKKFSTLLKYVQNKNKIPKVTKKELVGIVNDLHEQCQFLYSVYHDFGRNRKLADASSSRSSSDLDYFSSEEIDISGGNVSETLNSDYAVLLRKVQETELTNEELKRQVSSLKQEVEQAGNVIGKRNEDRDHLKDLMTKGEVALLCNQKGELESQLEKKTKEVLEIQMRVKRLEGEKEEQAKAKQKIVEEKKVLWNKVQKLEMGMDTFQKQRKEMSEDLKSKISEIDHLKEENHKMHARIVELDSLQNERQMKNTDEKSKKHEDIIHRLSMEIKEQKKLVKEHKDTIDKLSEEQKLMKRWSFGSKLNTNLLEKKMEELSEDFQMKMEDRIRILYRRIHVAEQIHLESKKNYTQTQGKRGDLAVSETHFKKIKDIVEKGLAGPEMVVKKLEEGEDLTTRVTRLAKDVDLARKWVREKNSKMKHEVETLEAKLECSEAQETLLKEKLSKLEGKLGAEGTGKMSVEKAMRRIKKLEINVKERDVELMCLGEEKREAIRQLCVLVDYQRCRYDDLKTSICKVALQA</sequence>
<dbReference type="EMBL" id="CAKOAT010414043">
    <property type="protein sequence ID" value="CAH8368682.1"/>
    <property type="molecule type" value="Genomic_DNA"/>
</dbReference>
<protein>
    <recommendedName>
        <fullName evidence="4">NAB domain-containing protein</fullName>
    </recommendedName>
</protein>
<organism evidence="2 3">
    <name type="scientific">Eruca vesicaria subsp. sativa</name>
    <name type="common">Garden rocket</name>
    <name type="synonym">Eruca sativa</name>
    <dbReference type="NCBI Taxonomy" id="29727"/>
    <lineage>
        <taxon>Eukaryota</taxon>
        <taxon>Viridiplantae</taxon>
        <taxon>Streptophyta</taxon>
        <taxon>Embryophyta</taxon>
        <taxon>Tracheophyta</taxon>
        <taxon>Spermatophyta</taxon>
        <taxon>Magnoliopsida</taxon>
        <taxon>eudicotyledons</taxon>
        <taxon>Gunneridae</taxon>
        <taxon>Pentapetalae</taxon>
        <taxon>rosids</taxon>
        <taxon>malvids</taxon>
        <taxon>Brassicales</taxon>
        <taxon>Brassicaceae</taxon>
        <taxon>Brassiceae</taxon>
        <taxon>Eruca</taxon>
    </lineage>
</organism>
<evidence type="ECO:0000313" key="3">
    <source>
        <dbReference type="Proteomes" id="UP001642260"/>
    </source>
</evidence>
<feature type="coiled-coil region" evidence="1">
    <location>
        <begin position="276"/>
        <end position="303"/>
    </location>
</feature>
<evidence type="ECO:0000256" key="1">
    <source>
        <dbReference type="SAM" id="Coils"/>
    </source>
</evidence>
<accession>A0ABC8L294</accession>
<dbReference type="PANTHER" id="PTHR47357">
    <property type="entry name" value="COP1-INTERACTIVE PROTEIN 1"/>
    <property type="match status" value="1"/>
</dbReference>
<evidence type="ECO:0000313" key="2">
    <source>
        <dbReference type="EMBL" id="CAH8368682.1"/>
    </source>
</evidence>
<comment type="caution">
    <text evidence="2">The sequence shown here is derived from an EMBL/GenBank/DDBJ whole genome shotgun (WGS) entry which is preliminary data.</text>
</comment>
<dbReference type="Proteomes" id="UP001642260">
    <property type="component" value="Unassembled WGS sequence"/>
</dbReference>
<reference evidence="2 3" key="1">
    <citation type="submission" date="2022-03" db="EMBL/GenBank/DDBJ databases">
        <authorList>
            <person name="Macdonald S."/>
            <person name="Ahmed S."/>
            <person name="Newling K."/>
        </authorList>
    </citation>
    <scope>NUCLEOTIDE SEQUENCE [LARGE SCALE GENOMIC DNA]</scope>
</reference>
<name>A0ABC8L294_ERUVS</name>
<evidence type="ECO:0008006" key="4">
    <source>
        <dbReference type="Google" id="ProtNLM"/>
    </source>
</evidence>
<feature type="coiled-coil region" evidence="1">
    <location>
        <begin position="427"/>
        <end position="492"/>
    </location>
</feature>
<proteinExistence type="predicted"/>
<keyword evidence="1" id="KW-0175">Coiled coil</keyword>
<dbReference type="PANTHER" id="PTHR47357:SF13">
    <property type="entry name" value="MYOSIN HEAVY CHAIN-LIKE"/>
    <property type="match status" value="1"/>
</dbReference>
<feature type="coiled-coil region" evidence="1">
    <location>
        <begin position="98"/>
        <end position="242"/>
    </location>
</feature>
<gene>
    <name evidence="2" type="ORF">ERUC_LOCUS31019</name>
</gene>
<keyword evidence="3" id="KW-1185">Reference proteome</keyword>